<comment type="caution">
    <text evidence="3">The sequence shown here is derived from an EMBL/GenBank/DDBJ whole genome shotgun (WGS) entry which is preliminary data.</text>
</comment>
<gene>
    <name evidence="3" type="ORF">KDK_78430</name>
</gene>
<name>A0A402AYB1_9CHLR</name>
<feature type="domain" description="Transglycosylase SLT" evidence="2">
    <location>
        <begin position="146"/>
        <end position="241"/>
    </location>
</feature>
<dbReference type="InterPro" id="IPR008258">
    <property type="entry name" value="Transglycosylase_SLT_dom_1"/>
</dbReference>
<dbReference type="PANTHER" id="PTHR37423:SF2">
    <property type="entry name" value="MEMBRANE-BOUND LYTIC MUREIN TRANSGLYCOSYLASE C"/>
    <property type="match status" value="1"/>
</dbReference>
<evidence type="ECO:0000313" key="4">
    <source>
        <dbReference type="Proteomes" id="UP000287188"/>
    </source>
</evidence>
<protein>
    <recommendedName>
        <fullName evidence="2">Transglycosylase SLT domain-containing protein</fullName>
    </recommendedName>
</protein>
<evidence type="ECO:0000313" key="3">
    <source>
        <dbReference type="EMBL" id="GCE24043.1"/>
    </source>
</evidence>
<dbReference type="SUPFAM" id="SSF53955">
    <property type="entry name" value="Lysozyme-like"/>
    <property type="match status" value="1"/>
</dbReference>
<feature type="region of interest" description="Disordered" evidence="1">
    <location>
        <begin position="56"/>
        <end position="82"/>
    </location>
</feature>
<dbReference type="Pfam" id="PF01464">
    <property type="entry name" value="SLT"/>
    <property type="match status" value="1"/>
</dbReference>
<reference evidence="4" key="1">
    <citation type="submission" date="2018-12" db="EMBL/GenBank/DDBJ databases">
        <title>Tengunoibacter tsumagoiensis gen. nov., sp. nov., Dictyobacter kobayashii sp. nov., D. alpinus sp. nov., and D. joshuensis sp. nov. and description of Dictyobacteraceae fam. nov. within the order Ktedonobacterales isolated from Tengu-no-mugimeshi.</title>
        <authorList>
            <person name="Wang C.M."/>
            <person name="Zheng Y."/>
            <person name="Sakai Y."/>
            <person name="Toyoda A."/>
            <person name="Minakuchi Y."/>
            <person name="Abe K."/>
            <person name="Yokota A."/>
            <person name="Yabe S."/>
        </authorList>
    </citation>
    <scope>NUCLEOTIDE SEQUENCE [LARGE SCALE GENOMIC DNA]</scope>
    <source>
        <strain evidence="4">Uno11</strain>
    </source>
</reference>
<dbReference type="AlphaFoldDB" id="A0A402AYB1"/>
<organism evidence="3 4">
    <name type="scientific">Dictyobacter kobayashii</name>
    <dbReference type="NCBI Taxonomy" id="2014872"/>
    <lineage>
        <taxon>Bacteria</taxon>
        <taxon>Bacillati</taxon>
        <taxon>Chloroflexota</taxon>
        <taxon>Ktedonobacteria</taxon>
        <taxon>Ktedonobacterales</taxon>
        <taxon>Dictyobacteraceae</taxon>
        <taxon>Dictyobacter</taxon>
    </lineage>
</organism>
<accession>A0A402AYB1</accession>
<sequence>MTQRLHSSSATITTLDSKNTGSTTSMNNNHNVTLQEPTTQALPKVTAADLTNTYQRAHQLSERPSLVTEKLQRASSRRPSSGLRKGIAVGATCCALLLSVFSATHFSQVQTTGSVASYRQPNVASTIQHDHHRHQAVAHSYIDTARSYASAAGINPDTFVRQIQQESGFNPGAQSPVGAIGIAQFMPATAASMGFDPTNPDASLKAAANWMADLNRQFGGDYAKALAAYNAGPGAVQGAMNSGGANWLAQLPAETQNYVHSIMG</sequence>
<evidence type="ECO:0000259" key="2">
    <source>
        <dbReference type="Pfam" id="PF01464"/>
    </source>
</evidence>
<dbReference type="EMBL" id="BIFS01000002">
    <property type="protein sequence ID" value="GCE24043.1"/>
    <property type="molecule type" value="Genomic_DNA"/>
</dbReference>
<keyword evidence="4" id="KW-1185">Reference proteome</keyword>
<dbReference type="PANTHER" id="PTHR37423">
    <property type="entry name" value="SOLUBLE LYTIC MUREIN TRANSGLYCOSYLASE-RELATED"/>
    <property type="match status" value="1"/>
</dbReference>
<dbReference type="Proteomes" id="UP000287188">
    <property type="component" value="Unassembled WGS sequence"/>
</dbReference>
<dbReference type="Gene3D" id="1.10.530.10">
    <property type="match status" value="1"/>
</dbReference>
<dbReference type="CDD" id="cd00254">
    <property type="entry name" value="LT-like"/>
    <property type="match status" value="1"/>
</dbReference>
<dbReference type="InterPro" id="IPR023346">
    <property type="entry name" value="Lysozyme-like_dom_sf"/>
</dbReference>
<feature type="region of interest" description="Disordered" evidence="1">
    <location>
        <begin position="1"/>
        <end position="41"/>
    </location>
</feature>
<proteinExistence type="predicted"/>
<evidence type="ECO:0000256" key="1">
    <source>
        <dbReference type="SAM" id="MobiDB-lite"/>
    </source>
</evidence>
<dbReference type="RefSeq" id="WP_161977992.1">
    <property type="nucleotide sequence ID" value="NZ_BIFS01000002.1"/>
</dbReference>